<accession>A0AA88CUC6</accession>
<organism evidence="2 3">
    <name type="scientific">Ficus carica</name>
    <name type="common">Common fig</name>
    <dbReference type="NCBI Taxonomy" id="3494"/>
    <lineage>
        <taxon>Eukaryota</taxon>
        <taxon>Viridiplantae</taxon>
        <taxon>Streptophyta</taxon>
        <taxon>Embryophyta</taxon>
        <taxon>Tracheophyta</taxon>
        <taxon>Spermatophyta</taxon>
        <taxon>Magnoliopsida</taxon>
        <taxon>eudicotyledons</taxon>
        <taxon>Gunneridae</taxon>
        <taxon>Pentapetalae</taxon>
        <taxon>rosids</taxon>
        <taxon>fabids</taxon>
        <taxon>Rosales</taxon>
        <taxon>Moraceae</taxon>
        <taxon>Ficeae</taxon>
        <taxon>Ficus</taxon>
    </lineage>
</organism>
<feature type="domain" description="F-box/LRR-repeat protein 15/At3g58940/PEG3-like LRR" evidence="1">
    <location>
        <begin position="85"/>
        <end position="182"/>
    </location>
</feature>
<dbReference type="InterPro" id="IPR032675">
    <property type="entry name" value="LRR_dom_sf"/>
</dbReference>
<evidence type="ECO:0000313" key="3">
    <source>
        <dbReference type="Proteomes" id="UP001187192"/>
    </source>
</evidence>
<evidence type="ECO:0000313" key="2">
    <source>
        <dbReference type="EMBL" id="GMN18699.1"/>
    </source>
</evidence>
<dbReference type="Gene3D" id="3.80.10.10">
    <property type="entry name" value="Ribonuclease Inhibitor"/>
    <property type="match status" value="1"/>
</dbReference>
<sequence>MSLLSKRWKCIWYSIPTLDFSDADIGGFSFQGCKAFYNFIEKCLKYQKASMRFISDSVLTRFKLDIEYYGDSSTLDYDSLSFAIRRNIEEMELGAKPKFEIKCAYYCLPEAVLNASWSLLVLKLDSLKLNGFRSVTLPCLKSLSLTAVKLDNHILTSLLSGCPSLEKFLLKEVETRFSELCHTVEAINLESFVYSGSCKNIDLSACNGIRNISRLDNWLHDQSLEDIIFGLPLLESLTLSWCYALKRIKICCQHLKSVRLEKTYEQEAVEFSN</sequence>
<reference evidence="2" key="1">
    <citation type="submission" date="2023-07" db="EMBL/GenBank/DDBJ databases">
        <title>draft genome sequence of fig (Ficus carica).</title>
        <authorList>
            <person name="Takahashi T."/>
            <person name="Nishimura K."/>
        </authorList>
    </citation>
    <scope>NUCLEOTIDE SEQUENCE</scope>
</reference>
<dbReference type="Proteomes" id="UP001187192">
    <property type="component" value="Unassembled WGS sequence"/>
</dbReference>
<dbReference type="SUPFAM" id="SSF52047">
    <property type="entry name" value="RNI-like"/>
    <property type="match status" value="1"/>
</dbReference>
<dbReference type="PANTHER" id="PTHR32212">
    <property type="entry name" value="CYCLIN-LIKE F-BOX"/>
    <property type="match status" value="1"/>
</dbReference>
<dbReference type="Pfam" id="PF24758">
    <property type="entry name" value="LRR_At5g56370"/>
    <property type="match status" value="1"/>
</dbReference>
<name>A0AA88CUC6_FICCA</name>
<dbReference type="InterPro" id="IPR055411">
    <property type="entry name" value="LRR_FXL15/At3g58940/PEG3-like"/>
</dbReference>
<dbReference type="PANTHER" id="PTHR32212:SF234">
    <property type="entry name" value="F-BOX_LRR-REPEAT PROTEIN 13-LIKE"/>
    <property type="match status" value="1"/>
</dbReference>
<dbReference type="AlphaFoldDB" id="A0AA88CUC6"/>
<protein>
    <recommendedName>
        <fullName evidence="1">F-box/LRR-repeat protein 15/At3g58940/PEG3-like LRR domain-containing protein</fullName>
    </recommendedName>
</protein>
<comment type="caution">
    <text evidence="2">The sequence shown here is derived from an EMBL/GenBank/DDBJ whole genome shotgun (WGS) entry which is preliminary data.</text>
</comment>
<proteinExistence type="predicted"/>
<gene>
    <name evidence="2" type="ORF">TIFTF001_049839</name>
</gene>
<dbReference type="EMBL" id="BTGU01007491">
    <property type="protein sequence ID" value="GMN18699.1"/>
    <property type="molecule type" value="Genomic_DNA"/>
</dbReference>
<keyword evidence="3" id="KW-1185">Reference proteome</keyword>
<evidence type="ECO:0000259" key="1">
    <source>
        <dbReference type="Pfam" id="PF24758"/>
    </source>
</evidence>